<evidence type="ECO:0000256" key="1">
    <source>
        <dbReference type="SAM" id="Phobius"/>
    </source>
</evidence>
<gene>
    <name evidence="3" type="ORF">K489DRAFT_373815</name>
</gene>
<feature type="transmembrane region" description="Helical" evidence="1">
    <location>
        <begin position="161"/>
        <end position="182"/>
    </location>
</feature>
<accession>A0A6J3LSN1</accession>
<sequence length="398" mass="44646">MTDAEYNCGDPNGDVAGWGVVVATLCASTLSIILSALCLALHVMNHRNGNDPQSKRFKLFTAVSAFLMELSLNQIVTGFALYVSAMKFYGISLEPHALLAVRLSELSAVSQIQIVMVARVERQVSLHLRWISSLLYGCTATFWNVVILFRNKSDRLEMIVGFLFLFVLQSFLIAWTLLYIFLRAKQRMLCPERIVFRTDAISDRGVRFLEFTERLVLRWPYDWPGLRIAGSVIALASNLYLTYTVCKLKFFTYEWKGKMCKLANEQDDRTTFGQVLAMMMMASMAYSLIESGLLAMLLTLAWSSLGMHDSKCRNVFTKQIKIADIGFSGCLRPGSKSSSRVELDNDISYRSIGSPEVALDTSGFGDAFLDDRIHLVRKPPFVHALSYSSAASTEDSRS</sequence>
<evidence type="ECO:0000313" key="3">
    <source>
        <dbReference type="RefSeq" id="XP_033455841.1"/>
    </source>
</evidence>
<feature type="transmembrane region" description="Helical" evidence="1">
    <location>
        <begin position="130"/>
        <end position="149"/>
    </location>
</feature>
<keyword evidence="1" id="KW-0472">Membrane</keyword>
<organism evidence="3">
    <name type="scientific">Dissoconium aciculare CBS 342.82</name>
    <dbReference type="NCBI Taxonomy" id="1314786"/>
    <lineage>
        <taxon>Eukaryota</taxon>
        <taxon>Fungi</taxon>
        <taxon>Dikarya</taxon>
        <taxon>Ascomycota</taxon>
        <taxon>Pezizomycotina</taxon>
        <taxon>Dothideomycetes</taxon>
        <taxon>Dothideomycetidae</taxon>
        <taxon>Mycosphaerellales</taxon>
        <taxon>Dissoconiaceae</taxon>
        <taxon>Dissoconium</taxon>
    </lineage>
</organism>
<dbReference type="GeneID" id="54361263"/>
<feature type="transmembrane region" description="Helical" evidence="1">
    <location>
        <begin position="15"/>
        <end position="41"/>
    </location>
</feature>
<proteinExistence type="predicted"/>
<feature type="transmembrane region" description="Helical" evidence="1">
    <location>
        <begin position="284"/>
        <end position="305"/>
    </location>
</feature>
<keyword evidence="2" id="KW-1185">Reference proteome</keyword>
<keyword evidence="1" id="KW-0812">Transmembrane</keyword>
<dbReference type="OrthoDB" id="10624019at2759"/>
<dbReference type="Proteomes" id="UP000504637">
    <property type="component" value="Unplaced"/>
</dbReference>
<dbReference type="RefSeq" id="XP_033455841.1">
    <property type="nucleotide sequence ID" value="XM_033603463.1"/>
</dbReference>
<reference evidence="3" key="2">
    <citation type="submission" date="2020-04" db="EMBL/GenBank/DDBJ databases">
        <authorList>
            <consortium name="NCBI Genome Project"/>
        </authorList>
    </citation>
    <scope>NUCLEOTIDE SEQUENCE</scope>
    <source>
        <strain evidence="3">CBS 342.82</strain>
    </source>
</reference>
<dbReference type="AlphaFoldDB" id="A0A6J3LSN1"/>
<name>A0A6J3LSN1_9PEZI</name>
<evidence type="ECO:0000313" key="2">
    <source>
        <dbReference type="Proteomes" id="UP000504637"/>
    </source>
</evidence>
<reference evidence="3" key="3">
    <citation type="submission" date="2025-08" db="UniProtKB">
        <authorList>
            <consortium name="RefSeq"/>
        </authorList>
    </citation>
    <scope>IDENTIFICATION</scope>
    <source>
        <strain evidence="3">CBS 342.82</strain>
    </source>
</reference>
<reference evidence="3" key="1">
    <citation type="submission" date="2020-01" db="EMBL/GenBank/DDBJ databases">
        <authorList>
            <consortium name="DOE Joint Genome Institute"/>
            <person name="Haridas S."/>
            <person name="Albert R."/>
            <person name="Binder M."/>
            <person name="Bloem J."/>
            <person name="Labutti K."/>
            <person name="Salamov A."/>
            <person name="Andreopoulos B."/>
            <person name="Baker S.E."/>
            <person name="Barry K."/>
            <person name="Bills G."/>
            <person name="Bluhm B.H."/>
            <person name="Cannon C."/>
            <person name="Castanera R."/>
            <person name="Culley D.E."/>
            <person name="Daum C."/>
            <person name="Ezra D."/>
            <person name="Gonzalez J.B."/>
            <person name="Henrissat B."/>
            <person name="Kuo A."/>
            <person name="Liang C."/>
            <person name="Lipzen A."/>
            <person name="Lutzoni F."/>
            <person name="Magnuson J."/>
            <person name="Mondo S."/>
            <person name="Nolan M."/>
            <person name="Ohm R."/>
            <person name="Pangilinan J."/>
            <person name="Park H.-J."/>
            <person name="Ramirez L."/>
            <person name="Alfaro M."/>
            <person name="Sun H."/>
            <person name="Tritt A."/>
            <person name="Yoshinaga Y."/>
            <person name="Zwiers L.-H."/>
            <person name="Turgeon B.G."/>
            <person name="Goodwin S.B."/>
            <person name="Spatafora J.W."/>
            <person name="Crous P.W."/>
            <person name="Grigoriev I.V."/>
        </authorList>
    </citation>
    <scope>NUCLEOTIDE SEQUENCE</scope>
    <source>
        <strain evidence="3">CBS 342.82</strain>
    </source>
</reference>
<keyword evidence="1" id="KW-1133">Transmembrane helix</keyword>
<protein>
    <submittedName>
        <fullName evidence="3">Uncharacterized protein</fullName>
    </submittedName>
</protein>